<gene>
    <name evidence="1" type="ORF">BJ322DRAFT_1008281</name>
</gene>
<comment type="caution">
    <text evidence="1">The sequence shown here is derived from an EMBL/GenBank/DDBJ whole genome shotgun (WGS) entry which is preliminary data.</text>
</comment>
<reference evidence="1" key="2">
    <citation type="submission" date="2020-11" db="EMBL/GenBank/DDBJ databases">
        <authorList>
            <consortium name="DOE Joint Genome Institute"/>
            <person name="Kuo A."/>
            <person name="Miyauchi S."/>
            <person name="Kiss E."/>
            <person name="Drula E."/>
            <person name="Kohler A."/>
            <person name="Sanchez-Garcia M."/>
            <person name="Andreopoulos B."/>
            <person name="Barry K.W."/>
            <person name="Bonito G."/>
            <person name="Buee M."/>
            <person name="Carver A."/>
            <person name="Chen C."/>
            <person name="Cichocki N."/>
            <person name="Clum A."/>
            <person name="Culley D."/>
            <person name="Crous P.W."/>
            <person name="Fauchery L."/>
            <person name="Girlanda M."/>
            <person name="Hayes R."/>
            <person name="Keri Z."/>
            <person name="Labutti K."/>
            <person name="Lipzen A."/>
            <person name="Lombard V."/>
            <person name="Magnuson J."/>
            <person name="Maillard F."/>
            <person name="Morin E."/>
            <person name="Murat C."/>
            <person name="Nolan M."/>
            <person name="Ohm R."/>
            <person name="Pangilinan J."/>
            <person name="Pereira M."/>
            <person name="Perotto S."/>
            <person name="Peter M."/>
            <person name="Riley R."/>
            <person name="Sitrit Y."/>
            <person name="Stielow B."/>
            <person name="Szollosi G."/>
            <person name="Zifcakova L."/>
            <person name="Stursova M."/>
            <person name="Spatafora J.W."/>
            <person name="Tedersoo L."/>
            <person name="Vaario L.-M."/>
            <person name="Yamada A."/>
            <person name="Yan M."/>
            <person name="Wang P."/>
            <person name="Xu J."/>
            <person name="Bruns T."/>
            <person name="Baldrian P."/>
            <person name="Vilgalys R."/>
            <person name="Henrissat B."/>
            <person name="Grigoriev I.V."/>
            <person name="Hibbett D."/>
            <person name="Nagy L.G."/>
            <person name="Martin F.M."/>
        </authorList>
    </citation>
    <scope>NUCLEOTIDE SEQUENCE</scope>
    <source>
        <strain evidence="1">UH-Tt-Lm1</strain>
    </source>
</reference>
<organism evidence="1 2">
    <name type="scientific">Thelephora terrestris</name>
    <dbReference type="NCBI Taxonomy" id="56493"/>
    <lineage>
        <taxon>Eukaryota</taxon>
        <taxon>Fungi</taxon>
        <taxon>Dikarya</taxon>
        <taxon>Basidiomycota</taxon>
        <taxon>Agaricomycotina</taxon>
        <taxon>Agaricomycetes</taxon>
        <taxon>Thelephorales</taxon>
        <taxon>Thelephoraceae</taxon>
        <taxon>Thelephora</taxon>
    </lineage>
</organism>
<dbReference type="OrthoDB" id="3242181at2759"/>
<accession>A0A9P6HCA7</accession>
<dbReference type="Proteomes" id="UP000736335">
    <property type="component" value="Unassembled WGS sequence"/>
</dbReference>
<proteinExistence type="predicted"/>
<sequence>MPASRPDASAYHVLPAYTPEPRRGYEQRLLIHETSNVPLPIPSPPRQWRDQFVKQSKSGGVILKILNQRSGASLPVHHGGTNNPIRGCVELTKTENVTSVELKERGRLLLQEVAGGGASTTELCSRRITLWTREPSLGDPTTRQCRHVSLPFALGLPTTFSDEHGTYPVPPSFERSLPSLPGFNATVTYSLSIVVNKSRPSLFSLGNPTLSTPLVYLPRSRPPTSPPPPLHPATFTPRLDSRSDWQAFSTTINVKHTLKAAPPYLEDIECKLYLHTAKIFPVTHPIPFYLSFLSSSSTLVAFMPFGPQTPGSVGPSALGAGGYQCTRMSLTRQVIVDVKNPNLPSSQSGPINPSSEMWDMTTIGEGSFKLFNHGSDWITFYGEIPISDEVRVSGFKAAGLFVRDFLSLTMVPPDPAKSPFKELHQKVPIRLTTDPWA</sequence>
<dbReference type="EMBL" id="WIUZ02000010">
    <property type="protein sequence ID" value="KAF9783099.1"/>
    <property type="molecule type" value="Genomic_DNA"/>
</dbReference>
<keyword evidence="2" id="KW-1185">Reference proteome</keyword>
<name>A0A9P6HCA7_9AGAM</name>
<evidence type="ECO:0000313" key="1">
    <source>
        <dbReference type="EMBL" id="KAF9783099.1"/>
    </source>
</evidence>
<evidence type="ECO:0000313" key="2">
    <source>
        <dbReference type="Proteomes" id="UP000736335"/>
    </source>
</evidence>
<protein>
    <submittedName>
        <fullName evidence="1">Uncharacterized protein</fullName>
    </submittedName>
</protein>
<reference evidence="1" key="1">
    <citation type="journal article" date="2020" name="Nat. Commun.">
        <title>Large-scale genome sequencing of mycorrhizal fungi provides insights into the early evolution of symbiotic traits.</title>
        <authorList>
            <person name="Miyauchi S."/>
            <person name="Kiss E."/>
            <person name="Kuo A."/>
            <person name="Drula E."/>
            <person name="Kohler A."/>
            <person name="Sanchez-Garcia M."/>
            <person name="Morin E."/>
            <person name="Andreopoulos B."/>
            <person name="Barry K.W."/>
            <person name="Bonito G."/>
            <person name="Buee M."/>
            <person name="Carver A."/>
            <person name="Chen C."/>
            <person name="Cichocki N."/>
            <person name="Clum A."/>
            <person name="Culley D."/>
            <person name="Crous P.W."/>
            <person name="Fauchery L."/>
            <person name="Girlanda M."/>
            <person name="Hayes R.D."/>
            <person name="Keri Z."/>
            <person name="LaButti K."/>
            <person name="Lipzen A."/>
            <person name="Lombard V."/>
            <person name="Magnuson J."/>
            <person name="Maillard F."/>
            <person name="Murat C."/>
            <person name="Nolan M."/>
            <person name="Ohm R.A."/>
            <person name="Pangilinan J."/>
            <person name="Pereira M.F."/>
            <person name="Perotto S."/>
            <person name="Peter M."/>
            <person name="Pfister S."/>
            <person name="Riley R."/>
            <person name="Sitrit Y."/>
            <person name="Stielow J.B."/>
            <person name="Szollosi G."/>
            <person name="Zifcakova L."/>
            <person name="Stursova M."/>
            <person name="Spatafora J.W."/>
            <person name="Tedersoo L."/>
            <person name="Vaario L.M."/>
            <person name="Yamada A."/>
            <person name="Yan M."/>
            <person name="Wang P."/>
            <person name="Xu J."/>
            <person name="Bruns T."/>
            <person name="Baldrian P."/>
            <person name="Vilgalys R."/>
            <person name="Dunand C."/>
            <person name="Henrissat B."/>
            <person name="Grigoriev I.V."/>
            <person name="Hibbett D."/>
            <person name="Nagy L.G."/>
            <person name="Martin F.M."/>
        </authorList>
    </citation>
    <scope>NUCLEOTIDE SEQUENCE</scope>
    <source>
        <strain evidence="1">UH-Tt-Lm1</strain>
    </source>
</reference>
<dbReference type="AlphaFoldDB" id="A0A9P6HCA7"/>